<dbReference type="Proteomes" id="UP000606721">
    <property type="component" value="Unassembled WGS sequence"/>
</dbReference>
<evidence type="ECO:0008006" key="3">
    <source>
        <dbReference type="Google" id="ProtNLM"/>
    </source>
</evidence>
<organism evidence="1 2">
    <name type="scientific">Aphanizomenon flos-aquae FACHB-1040</name>
    <dbReference type="NCBI Taxonomy" id="2692887"/>
    <lineage>
        <taxon>Bacteria</taxon>
        <taxon>Bacillati</taxon>
        <taxon>Cyanobacteriota</taxon>
        <taxon>Cyanophyceae</taxon>
        <taxon>Nostocales</taxon>
        <taxon>Aphanizomenonaceae</taxon>
        <taxon>Aphanizomenon</taxon>
    </lineage>
</organism>
<accession>A0ABR8BXS0</accession>
<proteinExistence type="predicted"/>
<evidence type="ECO:0000313" key="2">
    <source>
        <dbReference type="Proteomes" id="UP000606721"/>
    </source>
</evidence>
<comment type="caution">
    <text evidence="1">The sequence shown here is derived from an EMBL/GenBank/DDBJ whole genome shotgun (WGS) entry which is preliminary data.</text>
</comment>
<dbReference type="RefSeq" id="WP_190383168.1">
    <property type="nucleotide sequence ID" value="NZ_JACJQT010000028.1"/>
</dbReference>
<reference evidence="1 2" key="1">
    <citation type="journal article" date="2020" name="ISME J.">
        <title>Comparative genomics reveals insights into cyanobacterial evolution and habitat adaptation.</title>
        <authorList>
            <person name="Chen M.Y."/>
            <person name="Teng W.K."/>
            <person name="Zhao L."/>
            <person name="Hu C.X."/>
            <person name="Zhou Y.K."/>
            <person name="Han B.P."/>
            <person name="Song L.R."/>
            <person name="Shu W.S."/>
        </authorList>
    </citation>
    <scope>NUCLEOTIDE SEQUENCE [LARGE SCALE GENOMIC DNA]</scope>
    <source>
        <strain evidence="1 2">FACHB-1040</strain>
    </source>
</reference>
<gene>
    <name evidence="1" type="ORF">H6F99_12135</name>
</gene>
<evidence type="ECO:0000313" key="1">
    <source>
        <dbReference type="EMBL" id="MBD2279018.1"/>
    </source>
</evidence>
<keyword evidence="2" id="KW-1185">Reference proteome</keyword>
<protein>
    <recommendedName>
        <fullName evidence="3">CopG family transcriptional regulator</fullName>
    </recommendedName>
</protein>
<dbReference type="EMBL" id="JACJQT010000028">
    <property type="protein sequence ID" value="MBD2279018.1"/>
    <property type="molecule type" value="Genomic_DNA"/>
</dbReference>
<sequence>MLEKLISLSETEDQILQKISDNLGISEENLIRQVLTDFLARQADELNEQTWLDAVTNNPSFAFLHDPEEDIYNLKDGQPVAHEG</sequence>
<name>A0ABR8BXS0_APHFL</name>